<evidence type="ECO:0000313" key="1">
    <source>
        <dbReference type="EMBL" id="SHE88245.1"/>
    </source>
</evidence>
<sequence length="248" mass="28898">MMRWRWIIQIVMSIFILFLQGCSTDSEPKTVIFYSPHADDESLSFGVAIRNYLHKHSQVHLVLLSDGRKSGAFKQIKQAAKNKVSAKDFPNLRIHDFQKASSALGIDQQKQHIHHLENGRFQLSKVKEIILQYEKKYPQSMHISFSEVDMQKDHVVVGKALNQLKQNKQIHHKQNYISLATIYYSKLKVPPYKKETLLNVDDAVYITHALKVYETWNPKKGFYKTGGFSVPEQFQIAHQEHFNRVSLY</sequence>
<dbReference type="Proteomes" id="UP000184476">
    <property type="component" value="Unassembled WGS sequence"/>
</dbReference>
<dbReference type="PROSITE" id="PS51257">
    <property type="entry name" value="PROKAR_LIPOPROTEIN"/>
    <property type="match status" value="1"/>
</dbReference>
<evidence type="ECO:0000313" key="2">
    <source>
        <dbReference type="Proteomes" id="UP000184476"/>
    </source>
</evidence>
<dbReference type="GO" id="GO:0016811">
    <property type="term" value="F:hydrolase activity, acting on carbon-nitrogen (but not peptide) bonds, in linear amides"/>
    <property type="evidence" value="ECO:0007669"/>
    <property type="project" value="TreeGrafter"/>
</dbReference>
<dbReference type="AlphaFoldDB" id="A0A1M4X465"/>
<dbReference type="Gene3D" id="3.40.50.10320">
    <property type="entry name" value="LmbE-like"/>
    <property type="match status" value="1"/>
</dbReference>
<dbReference type="RefSeq" id="WP_084731335.1">
    <property type="nucleotide sequence ID" value="NZ_FQVL01000004.1"/>
</dbReference>
<name>A0A1M4X465_9BACL</name>
<keyword evidence="2" id="KW-1185">Reference proteome</keyword>
<dbReference type="STRING" id="112248.SAMN05444392_104113"/>
<dbReference type="OrthoDB" id="1754135at2"/>
<reference evidence="1 2" key="1">
    <citation type="submission" date="2016-11" db="EMBL/GenBank/DDBJ databases">
        <authorList>
            <person name="Jaros S."/>
            <person name="Januszkiewicz K."/>
            <person name="Wedrychowicz H."/>
        </authorList>
    </citation>
    <scope>NUCLEOTIDE SEQUENCE [LARGE SCALE GENOMIC DNA]</scope>
    <source>
        <strain evidence="1 2">DSM 44666</strain>
    </source>
</reference>
<protein>
    <submittedName>
        <fullName evidence="1">N-acetylglucosaminyl deacetylase, LmbE family</fullName>
    </submittedName>
</protein>
<dbReference type="EMBL" id="FQVL01000004">
    <property type="protein sequence ID" value="SHE88245.1"/>
    <property type="molecule type" value="Genomic_DNA"/>
</dbReference>
<dbReference type="InterPro" id="IPR003737">
    <property type="entry name" value="GlcNAc_PI_deacetylase-related"/>
</dbReference>
<dbReference type="PANTHER" id="PTHR12993">
    <property type="entry name" value="N-ACETYLGLUCOSAMINYL-PHOSPHATIDYLINOSITOL DE-N-ACETYLASE-RELATED"/>
    <property type="match status" value="1"/>
</dbReference>
<organism evidence="1 2">
    <name type="scientific">Seinonella peptonophila</name>
    <dbReference type="NCBI Taxonomy" id="112248"/>
    <lineage>
        <taxon>Bacteria</taxon>
        <taxon>Bacillati</taxon>
        <taxon>Bacillota</taxon>
        <taxon>Bacilli</taxon>
        <taxon>Bacillales</taxon>
        <taxon>Thermoactinomycetaceae</taxon>
        <taxon>Seinonella</taxon>
    </lineage>
</organism>
<dbReference type="Pfam" id="PF02585">
    <property type="entry name" value="PIG-L"/>
    <property type="match status" value="1"/>
</dbReference>
<gene>
    <name evidence="1" type="ORF">SAMN05444392_104113</name>
</gene>
<accession>A0A1M4X465</accession>
<dbReference type="SUPFAM" id="SSF102588">
    <property type="entry name" value="LmbE-like"/>
    <property type="match status" value="1"/>
</dbReference>
<dbReference type="InterPro" id="IPR024078">
    <property type="entry name" value="LmbE-like_dom_sf"/>
</dbReference>
<dbReference type="PANTHER" id="PTHR12993:SF11">
    <property type="entry name" value="N-ACETYLGLUCOSAMINYL-PHOSPHATIDYLINOSITOL DE-N-ACETYLASE"/>
    <property type="match status" value="1"/>
</dbReference>
<proteinExistence type="predicted"/>